<dbReference type="InterPro" id="IPR050229">
    <property type="entry name" value="GlpE_sulfurtransferase"/>
</dbReference>
<dbReference type="CDD" id="cd00158">
    <property type="entry name" value="RHOD"/>
    <property type="match status" value="1"/>
</dbReference>
<proteinExistence type="predicted"/>
<dbReference type="SMART" id="SM00450">
    <property type="entry name" value="RHOD"/>
    <property type="match status" value="1"/>
</dbReference>
<dbReference type="Gene3D" id="3.40.250.10">
    <property type="entry name" value="Rhodanese-like domain"/>
    <property type="match status" value="1"/>
</dbReference>
<reference evidence="3 4" key="2">
    <citation type="submission" date="2021-12" db="EMBL/GenBank/DDBJ databases">
        <title>Antimicrobial susceptibility of Lactobacillus delbrueckii subsp. lactis obtained from milk products and other habitats.</title>
        <authorList>
            <person name="Shani N."/>
        </authorList>
    </citation>
    <scope>NUCLEOTIDE SEQUENCE [LARGE SCALE GENOMIC DNA]</scope>
    <source>
        <strain evidence="3 4">FAM 21755</strain>
    </source>
</reference>
<evidence type="ECO:0000259" key="1">
    <source>
        <dbReference type="PROSITE" id="PS50206"/>
    </source>
</evidence>
<evidence type="ECO:0000313" key="4">
    <source>
        <dbReference type="Proteomes" id="UP001200334"/>
    </source>
</evidence>
<dbReference type="RefSeq" id="WP_003612882.1">
    <property type="nucleotide sequence ID" value="NZ_BJLK01000011.1"/>
</dbReference>
<dbReference type="EMBL" id="JAJNUY010000002">
    <property type="protein sequence ID" value="MCD5562724.1"/>
    <property type="molecule type" value="Genomic_DNA"/>
</dbReference>
<dbReference type="InterPro" id="IPR036873">
    <property type="entry name" value="Rhodanese-like_dom_sf"/>
</dbReference>
<feature type="domain" description="Rhodanese" evidence="1">
    <location>
        <begin position="18"/>
        <end position="102"/>
    </location>
</feature>
<dbReference type="Proteomes" id="UP001200334">
    <property type="component" value="Unassembled WGS sequence"/>
</dbReference>
<protein>
    <submittedName>
        <fullName evidence="2">Rhodanese-like domain-containing protein</fullName>
    </submittedName>
</protein>
<accession>A0A1L3JPF5</accession>
<gene>
    <name evidence="2" type="ORF">DQL93_05990</name>
    <name evidence="3" type="ORF">LOB85_00840</name>
</gene>
<sequence length="102" mass="11146">MNLFQVNDINAGVEEYQKTPQAKLIDVREEDEYAAGHIPASINIPLSKIESAQGEITDLDTPLFVYCRSGNRSGQAVAWLKQAGYSKVQNIGGIANYSGKTE</sequence>
<organism evidence="2">
    <name type="scientific">Lactobacillus delbrueckii subsp. lactis</name>
    <dbReference type="NCBI Taxonomy" id="29397"/>
    <lineage>
        <taxon>Bacteria</taxon>
        <taxon>Bacillati</taxon>
        <taxon>Bacillota</taxon>
        <taxon>Bacilli</taxon>
        <taxon>Lactobacillales</taxon>
        <taxon>Lactobacillaceae</taxon>
        <taxon>Lactobacillus</taxon>
    </lineage>
</organism>
<dbReference type="AlphaFoldDB" id="A0A1L3JPF5"/>
<dbReference type="PROSITE" id="PS50206">
    <property type="entry name" value="RHODANESE_3"/>
    <property type="match status" value="1"/>
</dbReference>
<dbReference type="InterPro" id="IPR001763">
    <property type="entry name" value="Rhodanese-like_dom"/>
</dbReference>
<evidence type="ECO:0000313" key="3">
    <source>
        <dbReference type="EMBL" id="MCD5562724.1"/>
    </source>
</evidence>
<reference evidence="2" key="1">
    <citation type="submission" date="2018-07" db="EMBL/GenBank/DDBJ databases">
        <authorList>
            <person name="Somerville V."/>
        </authorList>
    </citation>
    <scope>NUCLEOTIDE SEQUENCE</scope>
    <source>
        <strain evidence="2">NWC_2_2</strain>
    </source>
</reference>
<dbReference type="PANTHER" id="PTHR43031:SF18">
    <property type="entry name" value="RHODANESE-RELATED SULFURTRANSFERASES"/>
    <property type="match status" value="1"/>
</dbReference>
<name>A0A1L3JPF5_LACDL</name>
<dbReference type="Pfam" id="PF00581">
    <property type="entry name" value="Rhodanese"/>
    <property type="match status" value="1"/>
</dbReference>
<dbReference type="SUPFAM" id="SSF52821">
    <property type="entry name" value="Rhodanese/Cell cycle control phosphatase"/>
    <property type="match status" value="1"/>
</dbReference>
<evidence type="ECO:0000313" key="2">
    <source>
        <dbReference type="EMBL" id="AZA16124.1"/>
    </source>
</evidence>
<dbReference type="PANTHER" id="PTHR43031">
    <property type="entry name" value="FAD-DEPENDENT OXIDOREDUCTASE"/>
    <property type="match status" value="1"/>
</dbReference>
<dbReference type="EMBL" id="CP031023">
    <property type="protein sequence ID" value="AZA16124.1"/>
    <property type="molecule type" value="Genomic_DNA"/>
</dbReference>